<comment type="caution">
    <text evidence="2">The sequence shown here is derived from an EMBL/GenBank/DDBJ whole genome shotgun (WGS) entry which is preliminary data.</text>
</comment>
<accession>A0ABQ9GGX5</accession>
<proteinExistence type="predicted"/>
<keyword evidence="3" id="KW-1185">Reference proteome</keyword>
<sequence>MDGFIVHSVCSKCGNDSSPDDESTLKCGLPVWTGSESTHRTSSSDLSSSEDEGGHESRHCKKDLTTGCKKDFQWICSSSTKGNDSSQVHGGMLNEETRALDPLSPTSSIDNISLDSIAEHRHKDESSSTDPLPHSKFAGCDRKCSSANHASQYHNVNAADDVMQYHSHSNSPFGSLHQGNGTSKLPPQGRDKSSSLDHRRHHSGGRLQRDQKSKSTVLPHSPRYRSPSRPPHNYHWSPPTCCCCESYQYGELPHHYYGSAGRLDVHRHLNDSVGDLNHCCSHRTIPLCCQCEQHAYGWRHVSKVS</sequence>
<protein>
    <submittedName>
        <fullName evidence="2">Uncharacterized protein</fullName>
    </submittedName>
</protein>
<evidence type="ECO:0000256" key="1">
    <source>
        <dbReference type="SAM" id="MobiDB-lite"/>
    </source>
</evidence>
<feature type="compositionally biased region" description="Polar residues" evidence="1">
    <location>
        <begin position="166"/>
        <end position="185"/>
    </location>
</feature>
<name>A0ABQ9GGX5_9NEOP</name>
<reference evidence="2 3" key="1">
    <citation type="submission" date="2023-02" db="EMBL/GenBank/DDBJ databases">
        <title>LHISI_Scaffold_Assembly.</title>
        <authorList>
            <person name="Stuart O.P."/>
            <person name="Cleave R."/>
            <person name="Magrath M.J.L."/>
            <person name="Mikheyev A.S."/>
        </authorList>
    </citation>
    <scope>NUCLEOTIDE SEQUENCE [LARGE SCALE GENOMIC DNA]</scope>
    <source>
        <strain evidence="2">Daus_M_001</strain>
        <tissue evidence="2">Leg muscle</tissue>
    </source>
</reference>
<dbReference type="EMBL" id="JARBHB010000012">
    <property type="protein sequence ID" value="KAJ8871277.1"/>
    <property type="molecule type" value="Genomic_DNA"/>
</dbReference>
<feature type="region of interest" description="Disordered" evidence="1">
    <location>
        <begin position="165"/>
        <end position="232"/>
    </location>
</feature>
<feature type="compositionally biased region" description="Low complexity" evidence="1">
    <location>
        <begin position="33"/>
        <end position="47"/>
    </location>
</feature>
<dbReference type="Proteomes" id="UP001159363">
    <property type="component" value="Chromosome 11"/>
</dbReference>
<gene>
    <name evidence="2" type="ORF">PR048_027585</name>
</gene>
<feature type="region of interest" description="Disordered" evidence="1">
    <location>
        <begin position="12"/>
        <end position="62"/>
    </location>
</feature>
<evidence type="ECO:0000313" key="2">
    <source>
        <dbReference type="EMBL" id="KAJ8871277.1"/>
    </source>
</evidence>
<feature type="compositionally biased region" description="Basic and acidic residues" evidence="1">
    <location>
        <begin position="52"/>
        <end position="62"/>
    </location>
</feature>
<evidence type="ECO:0000313" key="3">
    <source>
        <dbReference type="Proteomes" id="UP001159363"/>
    </source>
</evidence>
<organism evidence="2 3">
    <name type="scientific">Dryococelus australis</name>
    <dbReference type="NCBI Taxonomy" id="614101"/>
    <lineage>
        <taxon>Eukaryota</taxon>
        <taxon>Metazoa</taxon>
        <taxon>Ecdysozoa</taxon>
        <taxon>Arthropoda</taxon>
        <taxon>Hexapoda</taxon>
        <taxon>Insecta</taxon>
        <taxon>Pterygota</taxon>
        <taxon>Neoptera</taxon>
        <taxon>Polyneoptera</taxon>
        <taxon>Phasmatodea</taxon>
        <taxon>Verophasmatodea</taxon>
        <taxon>Anareolatae</taxon>
        <taxon>Phasmatidae</taxon>
        <taxon>Eurycanthinae</taxon>
        <taxon>Dryococelus</taxon>
    </lineage>
</organism>